<dbReference type="Pfam" id="PF24038">
    <property type="entry name" value="DUF7347"/>
    <property type="match status" value="1"/>
</dbReference>
<dbReference type="RefSeq" id="WP_179917685.1">
    <property type="nucleotide sequence ID" value="NZ_CP058909.1"/>
</dbReference>
<reference evidence="3 4" key="1">
    <citation type="submission" date="2020-07" db="EMBL/GenBank/DDBJ databases">
        <title>Halosimplex litoreum sp. nov. and Halosimplex rubrum sp. nov., isolated from different salt environments.</title>
        <authorList>
            <person name="Cui H."/>
        </authorList>
    </citation>
    <scope>NUCLEOTIDE SEQUENCE [LARGE SCALE GENOMIC DNA]</scope>
    <source>
        <strain evidence="3 4">R2</strain>
    </source>
</reference>
<evidence type="ECO:0000259" key="2">
    <source>
        <dbReference type="Pfam" id="PF24042"/>
    </source>
</evidence>
<dbReference type="InterPro" id="IPR055771">
    <property type="entry name" value="DUF7347"/>
</dbReference>
<evidence type="ECO:0000259" key="1">
    <source>
        <dbReference type="Pfam" id="PF24038"/>
    </source>
</evidence>
<protein>
    <submittedName>
        <fullName evidence="3">Helix-turn-helix transcriptional regulator</fullName>
    </submittedName>
</protein>
<dbReference type="InterPro" id="IPR011991">
    <property type="entry name" value="ArsR-like_HTH"/>
</dbReference>
<dbReference type="EMBL" id="CP058909">
    <property type="protein sequence ID" value="QLH82613.1"/>
    <property type="molecule type" value="Genomic_DNA"/>
</dbReference>
<dbReference type="InterPro" id="IPR055775">
    <property type="entry name" value="DUF7351"/>
</dbReference>
<evidence type="ECO:0000313" key="4">
    <source>
        <dbReference type="Proteomes" id="UP000509346"/>
    </source>
</evidence>
<dbReference type="SUPFAM" id="SSF46785">
    <property type="entry name" value="Winged helix' DNA-binding domain"/>
    <property type="match status" value="1"/>
</dbReference>
<proteinExistence type="predicted"/>
<sequence length="300" mass="33483">MADDDSSPPGEADADPEDAFALVGNETRAAILRALGERPHEGVSFSELREAVDPEMDSGQFNYHLSQLTGQFVDRDEDGYTMRAEGLTLYRLVRAGSVNRRASVEPFEIGTDCYFCETPVEGRYDEGNFELRCPGCDHVYAHTKLPPSAVETGDRGDLLERVDQYNRHEILAYARGVCPICADALDFEFVAGEEVWTEGSGRLDVFVGCHCDHCGSSQYMSVGLAHLYHPAVVSFFHDHGVDVTSRPHWELEWAMTDRHLVVRSRDPWEVALSIPCEDERLELVVDEELSVDATRSPAPE</sequence>
<dbReference type="KEGG" id="hpel:HZS54_13725"/>
<dbReference type="InterPro" id="IPR036388">
    <property type="entry name" value="WH-like_DNA-bd_sf"/>
</dbReference>
<accession>A0A7D5TBZ8</accession>
<gene>
    <name evidence="3" type="ORF">HZS54_13725</name>
</gene>
<dbReference type="Gene3D" id="1.10.10.10">
    <property type="entry name" value="Winged helix-like DNA-binding domain superfamily/Winged helix DNA-binding domain"/>
    <property type="match status" value="1"/>
</dbReference>
<organism evidence="3 4">
    <name type="scientific">Halosimplex pelagicum</name>
    <dbReference type="NCBI Taxonomy" id="869886"/>
    <lineage>
        <taxon>Archaea</taxon>
        <taxon>Methanobacteriati</taxon>
        <taxon>Methanobacteriota</taxon>
        <taxon>Stenosarchaea group</taxon>
        <taxon>Halobacteria</taxon>
        <taxon>Halobacteriales</taxon>
        <taxon>Haloarculaceae</taxon>
        <taxon>Halosimplex</taxon>
    </lineage>
</organism>
<dbReference type="GeneID" id="56083668"/>
<name>A0A7D5TBZ8_9EURY</name>
<evidence type="ECO:0000313" key="3">
    <source>
        <dbReference type="EMBL" id="QLH82613.1"/>
    </source>
</evidence>
<dbReference type="Pfam" id="PF24042">
    <property type="entry name" value="DUF7351"/>
    <property type="match status" value="1"/>
</dbReference>
<dbReference type="Proteomes" id="UP000509346">
    <property type="component" value="Chromosome"/>
</dbReference>
<dbReference type="InterPro" id="IPR036390">
    <property type="entry name" value="WH_DNA-bd_sf"/>
</dbReference>
<feature type="domain" description="DUF7347" evidence="1">
    <location>
        <begin position="16"/>
        <end position="93"/>
    </location>
</feature>
<keyword evidence="4" id="KW-1185">Reference proteome</keyword>
<dbReference type="OrthoDB" id="8482at2157"/>
<feature type="domain" description="DUF7351" evidence="2">
    <location>
        <begin position="111"/>
        <end position="291"/>
    </location>
</feature>
<dbReference type="AlphaFoldDB" id="A0A7D5TBZ8"/>
<dbReference type="CDD" id="cd00090">
    <property type="entry name" value="HTH_ARSR"/>
    <property type="match status" value="1"/>
</dbReference>